<dbReference type="EMBL" id="KQ415859">
    <property type="protein sequence ID" value="KOG00033.1"/>
    <property type="molecule type" value="Genomic_DNA"/>
</dbReference>
<accession>A0A0L8IF24</accession>
<evidence type="ECO:0000313" key="1">
    <source>
        <dbReference type="EMBL" id="KOG00033.1"/>
    </source>
</evidence>
<dbReference type="AlphaFoldDB" id="A0A0L8IF24"/>
<organism evidence="1">
    <name type="scientific">Octopus bimaculoides</name>
    <name type="common">California two-spotted octopus</name>
    <dbReference type="NCBI Taxonomy" id="37653"/>
    <lineage>
        <taxon>Eukaryota</taxon>
        <taxon>Metazoa</taxon>
        <taxon>Spiralia</taxon>
        <taxon>Lophotrochozoa</taxon>
        <taxon>Mollusca</taxon>
        <taxon>Cephalopoda</taxon>
        <taxon>Coleoidea</taxon>
        <taxon>Octopodiformes</taxon>
        <taxon>Octopoda</taxon>
        <taxon>Incirrata</taxon>
        <taxon>Octopodidae</taxon>
        <taxon>Octopus</taxon>
    </lineage>
</organism>
<name>A0A0L8IF24_OCTBM</name>
<proteinExistence type="predicted"/>
<sequence length="53" mass="5831">MLIVARSVLFLRSREAIQYIPCKGGNLSGSTPSLQCKFGCINRIVIFENSPTT</sequence>
<protein>
    <submittedName>
        <fullName evidence="1">Uncharacterized protein</fullName>
    </submittedName>
</protein>
<gene>
    <name evidence="1" type="ORF">OCBIM_22009043mg</name>
</gene>
<reference evidence="1" key="1">
    <citation type="submission" date="2015-07" db="EMBL/GenBank/DDBJ databases">
        <title>MeaNS - Measles Nucleotide Surveillance Program.</title>
        <authorList>
            <person name="Tran T."/>
            <person name="Druce J."/>
        </authorList>
    </citation>
    <scope>NUCLEOTIDE SEQUENCE</scope>
    <source>
        <strain evidence="1">UCB-OBI-ISO-001</strain>
        <tissue evidence="1">Gonad</tissue>
    </source>
</reference>